<sequence length="78" mass="8248">MARAKKAENPAETPEADIETQNPAETPEADDVLVNIRFTVQLEPNSAGITGEQTLPKSVADDLISSGFAVAVEKKPAN</sequence>
<protein>
    <submittedName>
        <fullName evidence="2">Uncharacterized protein</fullName>
    </submittedName>
</protein>
<evidence type="ECO:0000313" key="3">
    <source>
        <dbReference type="Proteomes" id="UP001595897"/>
    </source>
</evidence>
<reference evidence="3" key="1">
    <citation type="journal article" date="2019" name="Int. J. Syst. Evol. Microbiol.">
        <title>The Global Catalogue of Microorganisms (GCM) 10K type strain sequencing project: providing services to taxonomists for standard genome sequencing and annotation.</title>
        <authorList>
            <consortium name="The Broad Institute Genomics Platform"/>
            <consortium name="The Broad Institute Genome Sequencing Center for Infectious Disease"/>
            <person name="Wu L."/>
            <person name="Ma J."/>
        </authorList>
    </citation>
    <scope>NUCLEOTIDE SEQUENCE [LARGE SCALE GENOMIC DNA]</scope>
    <source>
        <strain evidence="3">KACC 12507</strain>
    </source>
</reference>
<organism evidence="2 3">
    <name type="scientific">Glaciecola siphonariae</name>
    <dbReference type="NCBI Taxonomy" id="521012"/>
    <lineage>
        <taxon>Bacteria</taxon>
        <taxon>Pseudomonadati</taxon>
        <taxon>Pseudomonadota</taxon>
        <taxon>Gammaproteobacteria</taxon>
        <taxon>Alteromonadales</taxon>
        <taxon>Alteromonadaceae</taxon>
        <taxon>Glaciecola</taxon>
    </lineage>
</organism>
<dbReference type="RefSeq" id="WP_382406134.1">
    <property type="nucleotide sequence ID" value="NZ_JBHSGU010000002.1"/>
</dbReference>
<evidence type="ECO:0000256" key="1">
    <source>
        <dbReference type="SAM" id="MobiDB-lite"/>
    </source>
</evidence>
<name>A0ABV9LSA4_9ALTE</name>
<accession>A0ABV9LSA4</accession>
<dbReference type="EMBL" id="JBHSGU010000002">
    <property type="protein sequence ID" value="MFC4699386.1"/>
    <property type="molecule type" value="Genomic_DNA"/>
</dbReference>
<comment type="caution">
    <text evidence="2">The sequence shown here is derived from an EMBL/GenBank/DDBJ whole genome shotgun (WGS) entry which is preliminary data.</text>
</comment>
<keyword evidence="3" id="KW-1185">Reference proteome</keyword>
<feature type="region of interest" description="Disordered" evidence="1">
    <location>
        <begin position="1"/>
        <end position="30"/>
    </location>
</feature>
<proteinExistence type="predicted"/>
<evidence type="ECO:0000313" key="2">
    <source>
        <dbReference type="EMBL" id="MFC4699386.1"/>
    </source>
</evidence>
<dbReference type="Proteomes" id="UP001595897">
    <property type="component" value="Unassembled WGS sequence"/>
</dbReference>
<gene>
    <name evidence="2" type="ORF">ACFO4O_04335</name>
</gene>